<dbReference type="Gene3D" id="3.40.50.1980">
    <property type="entry name" value="Nitrogenase molybdenum iron protein domain"/>
    <property type="match status" value="2"/>
</dbReference>
<sequence>MQRLIGLVLAVLPAFAGASVTVVDDVGRTVTLAQPARRVVSLAPHVTELLFAAGGGARVVGAVNYSDYPEAAKKLPQVGSYNKLDFERVLALKPDLIVVWHSGNPTRQVEQLERLGIPVYHSEPGRLAQIGDSLLRLGRLLGTEPAAGAAARDYGDRIAALKVRYAGRPPVTVFYQVWPRPLYTLNDDHIASDMVRLCGGRNLFGALKTIAPEVGVEAVIEADPEVILVGGRDNPDDPGGKMWQAFKGMTAVRRDNIFTIDGDLTNRAGPRTAEGAAQLCAMLEQARGRRPR</sequence>
<reference evidence="3" key="1">
    <citation type="submission" date="2014-10" db="EMBL/GenBank/DDBJ databases">
        <title>Massilia sp. genome.</title>
        <authorList>
            <person name="Xu B."/>
            <person name="Dai L."/>
            <person name="Huang Z."/>
        </authorList>
    </citation>
    <scope>NUCLEOTIDE SEQUENCE [LARGE SCALE GENOMIC DNA]</scope>
    <source>
        <strain evidence="3">CFS-1</strain>
    </source>
</reference>
<dbReference type="CDD" id="cd01144">
    <property type="entry name" value="BtuF"/>
    <property type="match status" value="1"/>
</dbReference>
<dbReference type="SUPFAM" id="SSF53807">
    <property type="entry name" value="Helical backbone' metal receptor"/>
    <property type="match status" value="1"/>
</dbReference>
<dbReference type="Proteomes" id="UP000283254">
    <property type="component" value="Unassembled WGS sequence"/>
</dbReference>
<evidence type="ECO:0000313" key="4">
    <source>
        <dbReference type="Proteomes" id="UP000283254"/>
    </source>
</evidence>
<dbReference type="InterPro" id="IPR054828">
    <property type="entry name" value="Vit_B12_bind_prot"/>
</dbReference>
<keyword evidence="4" id="KW-1185">Reference proteome</keyword>
<dbReference type="NCBIfam" id="NF038402">
    <property type="entry name" value="TroA_like"/>
    <property type="match status" value="1"/>
</dbReference>
<proteinExistence type="predicted"/>
<dbReference type="PANTHER" id="PTHR30535">
    <property type="entry name" value="VITAMIN B12-BINDING PROTEIN"/>
    <property type="match status" value="1"/>
</dbReference>
<evidence type="ECO:0000313" key="3">
    <source>
        <dbReference type="EMBL" id="RNF28795.1"/>
    </source>
</evidence>
<feature type="domain" description="Fe/B12 periplasmic-binding" evidence="2">
    <location>
        <begin position="38"/>
        <end position="287"/>
    </location>
</feature>
<evidence type="ECO:0000256" key="1">
    <source>
        <dbReference type="ARBA" id="ARBA00022729"/>
    </source>
</evidence>
<dbReference type="AlphaFoldDB" id="A0A422QFS0"/>
<dbReference type="PROSITE" id="PS50983">
    <property type="entry name" value="FE_B12_PBP"/>
    <property type="match status" value="1"/>
</dbReference>
<dbReference type="RefSeq" id="WP_123071426.1">
    <property type="nucleotide sequence ID" value="NZ_JSAB01000292.1"/>
</dbReference>
<protein>
    <submittedName>
        <fullName evidence="3">Cobalamin-binding protein</fullName>
    </submittedName>
</protein>
<dbReference type="Pfam" id="PF01497">
    <property type="entry name" value="Peripla_BP_2"/>
    <property type="match status" value="1"/>
</dbReference>
<comment type="caution">
    <text evidence="3">The sequence shown here is derived from an EMBL/GenBank/DDBJ whole genome shotgun (WGS) entry which is preliminary data.</text>
</comment>
<evidence type="ECO:0000259" key="2">
    <source>
        <dbReference type="PROSITE" id="PS50983"/>
    </source>
</evidence>
<dbReference type="InterPro" id="IPR050902">
    <property type="entry name" value="ABC_Transporter_SBP"/>
</dbReference>
<dbReference type="EMBL" id="JSAB01000292">
    <property type="protein sequence ID" value="RNF28795.1"/>
    <property type="molecule type" value="Genomic_DNA"/>
</dbReference>
<name>A0A422QFS0_9BURK</name>
<accession>A0A422QFS0</accession>
<dbReference type="OrthoDB" id="6495095at2"/>
<dbReference type="InterPro" id="IPR002491">
    <property type="entry name" value="ABC_transptr_periplasmic_BD"/>
</dbReference>
<keyword evidence="1" id="KW-0732">Signal</keyword>
<dbReference type="PANTHER" id="PTHR30535:SF34">
    <property type="entry name" value="MOLYBDATE-BINDING PROTEIN MOLA"/>
    <property type="match status" value="1"/>
</dbReference>
<organism evidence="3 4">
    <name type="scientific">Massilia aurea</name>
    <dbReference type="NCBI Taxonomy" id="373040"/>
    <lineage>
        <taxon>Bacteria</taxon>
        <taxon>Pseudomonadati</taxon>
        <taxon>Pseudomonadota</taxon>
        <taxon>Betaproteobacteria</taxon>
        <taxon>Burkholderiales</taxon>
        <taxon>Oxalobacteraceae</taxon>
        <taxon>Telluria group</taxon>
        <taxon>Massilia</taxon>
    </lineage>
</organism>
<gene>
    <name evidence="3" type="ORF">NM04_21350</name>
</gene>